<evidence type="ECO:0000313" key="3">
    <source>
        <dbReference type="Proteomes" id="UP000077852"/>
    </source>
</evidence>
<dbReference type="EMBL" id="LVHG01000040">
    <property type="protein sequence ID" value="OAK64154.1"/>
    <property type="molecule type" value="Genomic_DNA"/>
</dbReference>
<feature type="domain" description="Fido" evidence="1">
    <location>
        <begin position="11"/>
        <end position="127"/>
    </location>
</feature>
<dbReference type="AlphaFoldDB" id="A0AA91IB56"/>
<organism evidence="2 3">
    <name type="scientific">Variovorax paradoxus</name>
    <dbReference type="NCBI Taxonomy" id="34073"/>
    <lineage>
        <taxon>Bacteria</taxon>
        <taxon>Pseudomonadati</taxon>
        <taxon>Pseudomonadota</taxon>
        <taxon>Betaproteobacteria</taxon>
        <taxon>Burkholderiales</taxon>
        <taxon>Comamonadaceae</taxon>
        <taxon>Variovorax</taxon>
    </lineage>
</organism>
<dbReference type="InterPro" id="IPR003812">
    <property type="entry name" value="Fido"/>
</dbReference>
<dbReference type="PROSITE" id="PS51459">
    <property type="entry name" value="FIDO"/>
    <property type="match status" value="1"/>
</dbReference>
<proteinExistence type="predicted"/>
<reference evidence="2 3" key="1">
    <citation type="submission" date="2016-03" db="EMBL/GenBank/DDBJ databases">
        <title>Genome sequence of Variovorax paradoxus KB5.</title>
        <authorList>
            <person name="Jeong H."/>
            <person name="Hong C.E."/>
            <person name="Jo S.H."/>
            <person name="Park J.M."/>
        </authorList>
    </citation>
    <scope>NUCLEOTIDE SEQUENCE [LARGE SCALE GENOMIC DNA]</scope>
    <source>
        <strain evidence="2 3">KB5</strain>
    </source>
</reference>
<dbReference type="SUPFAM" id="SSF140931">
    <property type="entry name" value="Fic-like"/>
    <property type="match status" value="1"/>
</dbReference>
<dbReference type="Proteomes" id="UP000077852">
    <property type="component" value="Unassembled WGS sequence"/>
</dbReference>
<dbReference type="PANTHER" id="PTHR39426:SF1">
    <property type="entry name" value="HOMOLOGY TO DEATH-ON-CURING PROTEIN OF PHAGE P1"/>
    <property type="match status" value="1"/>
</dbReference>
<dbReference type="NCBIfam" id="TIGR01550">
    <property type="entry name" value="DOC_P1"/>
    <property type="match status" value="1"/>
</dbReference>
<sequence length="134" mass="14575">MSAANQQWVWLNLAVIQLVHEEQLAEHGGPAGVRDEGMLASAMGRPQNRAMYESPDAATLAASYAFGIARNHPFVDGNKRTAFVAMETFLGLNGFELLASDEDCVLKTLGLAAGEIDEDSFAQWIREHLAQRSA</sequence>
<dbReference type="Gene3D" id="1.20.120.1870">
    <property type="entry name" value="Fic/DOC protein, Fido domain"/>
    <property type="match status" value="1"/>
</dbReference>
<dbReference type="Pfam" id="PF02661">
    <property type="entry name" value="Fic"/>
    <property type="match status" value="1"/>
</dbReference>
<dbReference type="PANTHER" id="PTHR39426">
    <property type="entry name" value="HOMOLOGY TO DEATH-ON-CURING PROTEIN OF PHAGE P1"/>
    <property type="match status" value="1"/>
</dbReference>
<dbReference type="InterPro" id="IPR006440">
    <property type="entry name" value="Doc"/>
</dbReference>
<evidence type="ECO:0000259" key="1">
    <source>
        <dbReference type="PROSITE" id="PS51459"/>
    </source>
</evidence>
<gene>
    <name evidence="2" type="ORF">A3K87_01295</name>
</gene>
<protein>
    <submittedName>
        <fullName evidence="2">Death-on-curing protein</fullName>
    </submittedName>
</protein>
<dbReference type="PIRSF" id="PIRSF018297">
    <property type="entry name" value="Doc"/>
    <property type="match status" value="1"/>
</dbReference>
<dbReference type="InterPro" id="IPR053737">
    <property type="entry name" value="Type_II_TA_Toxin"/>
</dbReference>
<name>A0AA91IB56_VARPD</name>
<accession>A0AA91IB56</accession>
<dbReference type="RefSeq" id="WP_081267909.1">
    <property type="nucleotide sequence ID" value="NZ_LVHG01000040.1"/>
</dbReference>
<evidence type="ECO:0000313" key="2">
    <source>
        <dbReference type="EMBL" id="OAK64154.1"/>
    </source>
</evidence>
<dbReference type="GO" id="GO:0016301">
    <property type="term" value="F:kinase activity"/>
    <property type="evidence" value="ECO:0007669"/>
    <property type="project" value="InterPro"/>
</dbReference>
<dbReference type="InterPro" id="IPR036597">
    <property type="entry name" value="Fido-like_dom_sf"/>
</dbReference>
<comment type="caution">
    <text evidence="2">The sequence shown here is derived from an EMBL/GenBank/DDBJ whole genome shotgun (WGS) entry which is preliminary data.</text>
</comment>